<keyword evidence="2" id="KW-1185">Reference proteome</keyword>
<accession>A0A975SX20</accession>
<dbReference type="AlphaFoldDB" id="A0A975SX20"/>
<dbReference type="Proteomes" id="UP000683575">
    <property type="component" value="Chromosome"/>
</dbReference>
<name>A0A975SX20_9ACTN</name>
<protein>
    <submittedName>
        <fullName evidence="1">Uncharacterized protein</fullName>
    </submittedName>
</protein>
<proteinExistence type="predicted"/>
<evidence type="ECO:0000313" key="1">
    <source>
        <dbReference type="EMBL" id="QWZ06888.1"/>
    </source>
</evidence>
<gene>
    <name evidence="1" type="ORF">KRR39_15355</name>
</gene>
<dbReference type="KEGG" id="nps:KRR39_15355"/>
<sequence length="45" mass="5094">MSTGNASAHMLYIASSAIADRQRDARDRSQVALARRTRVSRFSRR</sequence>
<reference evidence="1" key="1">
    <citation type="submission" date="2021-06" db="EMBL/GenBank/DDBJ databases">
        <title>Complete genome sequence of Nocardioides sp. G188.</title>
        <authorList>
            <person name="Im W.-T."/>
        </authorList>
    </citation>
    <scope>NUCLEOTIDE SEQUENCE</scope>
    <source>
        <strain evidence="1">G188</strain>
    </source>
</reference>
<organism evidence="1 2">
    <name type="scientific">Nocardioides panacis</name>
    <dbReference type="NCBI Taxonomy" id="2849501"/>
    <lineage>
        <taxon>Bacteria</taxon>
        <taxon>Bacillati</taxon>
        <taxon>Actinomycetota</taxon>
        <taxon>Actinomycetes</taxon>
        <taxon>Propionibacteriales</taxon>
        <taxon>Nocardioidaceae</taxon>
        <taxon>Nocardioides</taxon>
    </lineage>
</organism>
<evidence type="ECO:0000313" key="2">
    <source>
        <dbReference type="Proteomes" id="UP000683575"/>
    </source>
</evidence>
<dbReference type="EMBL" id="CP077062">
    <property type="protein sequence ID" value="QWZ06888.1"/>
    <property type="molecule type" value="Genomic_DNA"/>
</dbReference>
<dbReference type="RefSeq" id="WP_216938217.1">
    <property type="nucleotide sequence ID" value="NZ_CP077062.1"/>
</dbReference>